<evidence type="ECO:0000256" key="5">
    <source>
        <dbReference type="ARBA" id="ARBA00022679"/>
    </source>
</evidence>
<comment type="catalytic activity">
    <reaction evidence="11">
        <text>isopentenyl diphosphate + (2E)-geranyl diphosphate = (2E,6E)-farnesyl diphosphate + diphosphate</text>
        <dbReference type="Rhea" id="RHEA:19361"/>
        <dbReference type="ChEBI" id="CHEBI:33019"/>
        <dbReference type="ChEBI" id="CHEBI:58057"/>
        <dbReference type="ChEBI" id="CHEBI:128769"/>
        <dbReference type="ChEBI" id="CHEBI:175763"/>
        <dbReference type="EC" id="2.5.1.10"/>
    </reaction>
</comment>
<name>A0A379DDV0_9FIRM</name>
<dbReference type="PANTHER" id="PTHR43281:SF1">
    <property type="entry name" value="FARNESYL DIPHOSPHATE SYNTHASE"/>
    <property type="match status" value="1"/>
</dbReference>
<evidence type="ECO:0000256" key="8">
    <source>
        <dbReference type="ARBA" id="ARBA00023229"/>
    </source>
</evidence>
<dbReference type="Gene3D" id="1.10.600.10">
    <property type="entry name" value="Farnesyl Diphosphate Synthase"/>
    <property type="match status" value="1"/>
</dbReference>
<evidence type="ECO:0000256" key="1">
    <source>
        <dbReference type="ARBA" id="ARBA00001946"/>
    </source>
</evidence>
<sequence length="286" mass="32519">MTARDYSEDIKIIENHIFKYFTSIDEYQKKVYESMLYSLSSGGKRIRPLMSVMVYRAIVGEDYTKILPFATAIEMIHTYSLIHDDLPSMDDDDIRRGKPTNHKVFTEAIAILAGDGLLNMAIEVLTRELESIEDLSELKRALRAMRYMFTASGVHGMVGGQVIDLGFSEVCNLEVCETMYKLKTAALIRAAVVSSAILAGASDDEIAEFEEFANCLGMAYQMRDDLLDAKDDIEKENSTILNYISDKDLEERVDEYSKKAMLALEKLKYNTEELEELTKSLIKRNY</sequence>
<dbReference type="RefSeq" id="WP_004823037.1">
    <property type="nucleotide sequence ID" value="NZ_UGTH01000001.1"/>
</dbReference>
<dbReference type="InterPro" id="IPR008949">
    <property type="entry name" value="Isoprenoid_synthase_dom_sf"/>
</dbReference>
<evidence type="ECO:0000256" key="9">
    <source>
        <dbReference type="ARBA" id="ARBA00032380"/>
    </source>
</evidence>
<evidence type="ECO:0000256" key="7">
    <source>
        <dbReference type="ARBA" id="ARBA00022842"/>
    </source>
</evidence>
<keyword evidence="5 12" id="KW-0808">Transferase</keyword>
<dbReference type="SFLD" id="SFLDG01017">
    <property type="entry name" value="Polyprenyl_Transferase_Like"/>
    <property type="match status" value="1"/>
</dbReference>
<evidence type="ECO:0000256" key="6">
    <source>
        <dbReference type="ARBA" id="ARBA00022723"/>
    </source>
</evidence>
<dbReference type="PROSITE" id="PS00444">
    <property type="entry name" value="POLYPRENYL_SYNTHASE_2"/>
    <property type="match status" value="1"/>
</dbReference>
<dbReference type="Proteomes" id="UP000254777">
    <property type="component" value="Unassembled WGS sequence"/>
</dbReference>
<dbReference type="EMBL" id="UGTH01000001">
    <property type="protein sequence ID" value="SUB76049.1"/>
    <property type="molecule type" value="Genomic_DNA"/>
</dbReference>
<comment type="cofactor">
    <cofactor evidence="1">
        <name>Mg(2+)</name>
        <dbReference type="ChEBI" id="CHEBI:18420"/>
    </cofactor>
</comment>
<keyword evidence="6" id="KW-0479">Metal-binding</keyword>
<dbReference type="InterPro" id="IPR000092">
    <property type="entry name" value="Polyprenyl_synt"/>
</dbReference>
<evidence type="ECO:0000256" key="2">
    <source>
        <dbReference type="ARBA" id="ARBA00006706"/>
    </source>
</evidence>
<dbReference type="SUPFAM" id="SSF48576">
    <property type="entry name" value="Terpenoid synthases"/>
    <property type="match status" value="1"/>
</dbReference>
<keyword evidence="7" id="KW-0460">Magnesium</keyword>
<dbReference type="GO" id="GO:0016114">
    <property type="term" value="P:terpenoid biosynthetic process"/>
    <property type="evidence" value="ECO:0007669"/>
    <property type="project" value="UniProtKB-ARBA"/>
</dbReference>
<dbReference type="PROSITE" id="PS00723">
    <property type="entry name" value="POLYPRENYL_SYNTHASE_1"/>
    <property type="match status" value="1"/>
</dbReference>
<evidence type="ECO:0000313" key="13">
    <source>
        <dbReference type="EMBL" id="SUB76049.1"/>
    </source>
</evidence>
<dbReference type="EC" id="2.5.1.10" evidence="3"/>
<dbReference type="Pfam" id="PF00348">
    <property type="entry name" value="polyprenyl_synt"/>
    <property type="match status" value="1"/>
</dbReference>
<evidence type="ECO:0000256" key="11">
    <source>
        <dbReference type="ARBA" id="ARBA00049399"/>
    </source>
</evidence>
<proteinExistence type="inferred from homology"/>
<gene>
    <name evidence="13" type="ORF">NCTC11088_01860</name>
</gene>
<keyword evidence="8" id="KW-0414">Isoprene biosynthesis</keyword>
<evidence type="ECO:0000256" key="10">
    <source>
        <dbReference type="ARBA" id="ARBA00032873"/>
    </source>
</evidence>
<dbReference type="InterPro" id="IPR033749">
    <property type="entry name" value="Polyprenyl_synt_CS"/>
</dbReference>
<evidence type="ECO:0000256" key="3">
    <source>
        <dbReference type="ARBA" id="ARBA00012439"/>
    </source>
</evidence>
<dbReference type="AlphaFoldDB" id="A0A379DDV0"/>
<organism evidence="13 14">
    <name type="scientific">Peptoniphilus indolicus</name>
    <dbReference type="NCBI Taxonomy" id="33030"/>
    <lineage>
        <taxon>Bacteria</taxon>
        <taxon>Bacillati</taxon>
        <taxon>Bacillota</taxon>
        <taxon>Tissierellia</taxon>
        <taxon>Tissierellales</taxon>
        <taxon>Peptoniphilaceae</taxon>
        <taxon>Peptoniphilus</taxon>
    </lineage>
</organism>
<evidence type="ECO:0000256" key="12">
    <source>
        <dbReference type="RuleBase" id="RU004466"/>
    </source>
</evidence>
<dbReference type="FunFam" id="1.10.600.10:FF:000001">
    <property type="entry name" value="Geranylgeranyl diphosphate synthase"/>
    <property type="match status" value="1"/>
</dbReference>
<dbReference type="GO" id="GO:0004337">
    <property type="term" value="F:(2E,6E)-farnesyl diphosphate synthase activity"/>
    <property type="evidence" value="ECO:0007669"/>
    <property type="project" value="UniProtKB-EC"/>
</dbReference>
<dbReference type="PANTHER" id="PTHR43281">
    <property type="entry name" value="FARNESYL DIPHOSPHATE SYNTHASE"/>
    <property type="match status" value="1"/>
</dbReference>
<dbReference type="CDD" id="cd00685">
    <property type="entry name" value="Trans_IPPS_HT"/>
    <property type="match status" value="1"/>
</dbReference>
<protein>
    <recommendedName>
        <fullName evidence="4">Farnesyl diphosphate synthase</fullName>
        <ecNumber evidence="3">2.5.1.10</ecNumber>
    </recommendedName>
    <alternativeName>
        <fullName evidence="10">(2E,6E)-farnesyl diphosphate synthase</fullName>
    </alternativeName>
    <alternativeName>
        <fullName evidence="9">Geranyltranstransferase</fullName>
    </alternativeName>
</protein>
<dbReference type="SFLD" id="SFLDS00005">
    <property type="entry name" value="Isoprenoid_Synthase_Type_I"/>
    <property type="match status" value="1"/>
</dbReference>
<evidence type="ECO:0000313" key="14">
    <source>
        <dbReference type="Proteomes" id="UP000254777"/>
    </source>
</evidence>
<reference evidence="13 14" key="1">
    <citation type="submission" date="2018-06" db="EMBL/GenBank/DDBJ databases">
        <authorList>
            <consortium name="Pathogen Informatics"/>
            <person name="Doyle S."/>
        </authorList>
    </citation>
    <scope>NUCLEOTIDE SEQUENCE [LARGE SCALE GENOMIC DNA]</scope>
    <source>
        <strain evidence="13 14">NCTC11088</strain>
    </source>
</reference>
<dbReference type="GO" id="GO:0046872">
    <property type="term" value="F:metal ion binding"/>
    <property type="evidence" value="ECO:0007669"/>
    <property type="project" value="UniProtKB-KW"/>
</dbReference>
<accession>A0A379DDV0</accession>
<comment type="similarity">
    <text evidence="2 12">Belongs to the FPP/GGPP synthase family.</text>
</comment>
<evidence type="ECO:0000256" key="4">
    <source>
        <dbReference type="ARBA" id="ARBA00015100"/>
    </source>
</evidence>